<reference evidence="2 3" key="1">
    <citation type="submission" date="2024-05" db="EMBL/GenBank/DDBJ databases">
        <title>Genome sequencing and assembly of Indian major carp, Cirrhinus mrigala (Hamilton, 1822).</title>
        <authorList>
            <person name="Mohindra V."/>
            <person name="Chowdhury L.M."/>
            <person name="Lal K."/>
            <person name="Jena J.K."/>
        </authorList>
    </citation>
    <scope>NUCLEOTIDE SEQUENCE [LARGE SCALE GENOMIC DNA]</scope>
    <source>
        <strain evidence="2">CM1030</strain>
        <tissue evidence="2">Blood</tissue>
    </source>
</reference>
<organism evidence="2 3">
    <name type="scientific">Cirrhinus mrigala</name>
    <name type="common">Mrigala</name>
    <dbReference type="NCBI Taxonomy" id="683832"/>
    <lineage>
        <taxon>Eukaryota</taxon>
        <taxon>Metazoa</taxon>
        <taxon>Chordata</taxon>
        <taxon>Craniata</taxon>
        <taxon>Vertebrata</taxon>
        <taxon>Euteleostomi</taxon>
        <taxon>Actinopterygii</taxon>
        <taxon>Neopterygii</taxon>
        <taxon>Teleostei</taxon>
        <taxon>Ostariophysi</taxon>
        <taxon>Cypriniformes</taxon>
        <taxon>Cyprinidae</taxon>
        <taxon>Labeoninae</taxon>
        <taxon>Labeonini</taxon>
        <taxon>Cirrhinus</taxon>
    </lineage>
</organism>
<sequence>LHRCYGWRIPRISLQPQSPRLRLSPSTHTLGQPPGVVSPSSMAPPSVDYTVGCQYGCGLGPIWCRLLQVPPVSSLASSPLVSTLDSVHHPPPEPPSKFPSLSPFVVVDGARTRLTGSGRNVSTMECFVLSFDRCVPREP</sequence>
<accession>A0ABD0N9P4</accession>
<dbReference type="Proteomes" id="UP001529510">
    <property type="component" value="Unassembled WGS sequence"/>
</dbReference>
<feature type="non-terminal residue" evidence="2">
    <location>
        <position position="1"/>
    </location>
</feature>
<feature type="compositionally biased region" description="Polar residues" evidence="1">
    <location>
        <begin position="18"/>
        <end position="30"/>
    </location>
</feature>
<feature type="region of interest" description="Disordered" evidence="1">
    <location>
        <begin position="18"/>
        <end position="41"/>
    </location>
</feature>
<proteinExistence type="predicted"/>
<protein>
    <submittedName>
        <fullName evidence="2">Uncharacterized protein</fullName>
    </submittedName>
</protein>
<evidence type="ECO:0000313" key="2">
    <source>
        <dbReference type="EMBL" id="KAL0158795.1"/>
    </source>
</evidence>
<name>A0ABD0N9P4_CIRMR</name>
<evidence type="ECO:0000256" key="1">
    <source>
        <dbReference type="SAM" id="MobiDB-lite"/>
    </source>
</evidence>
<evidence type="ECO:0000313" key="3">
    <source>
        <dbReference type="Proteomes" id="UP001529510"/>
    </source>
</evidence>
<keyword evidence="3" id="KW-1185">Reference proteome</keyword>
<dbReference type="EMBL" id="JAMKFB020000023">
    <property type="protein sequence ID" value="KAL0158795.1"/>
    <property type="molecule type" value="Genomic_DNA"/>
</dbReference>
<dbReference type="AlphaFoldDB" id="A0ABD0N9P4"/>
<comment type="caution">
    <text evidence="2">The sequence shown here is derived from an EMBL/GenBank/DDBJ whole genome shotgun (WGS) entry which is preliminary data.</text>
</comment>
<feature type="non-terminal residue" evidence="2">
    <location>
        <position position="139"/>
    </location>
</feature>
<gene>
    <name evidence="2" type="ORF">M9458_046871</name>
</gene>